<sequence>MTFEKIFSLFGVIAGLTVGSHLMAQDEPGIDPTLRIEPKTADVLVGQKFDIAVYLPYNIQLPVNRPDFEPIYPLPYPSPALAPQRGPSALKIYASVNNYDVSAWFHECIEQHWALAVNERVLLCKSSDYTPFVEGINELKISIQQFNEPIYVAKASYHLSKSQRKFYDLAGAPEPKRFVVRGTSFNTSANISVVAGQRVIIKSAGRINVWPSNVGYPLSSPRGTEPCGQLCLLPGAYLGALLVKIGPYGRWLVAGENYVLNADRAGELFFAVNDKTTPAEIGDNLGSYEVSVGRY</sequence>
<evidence type="ECO:0000313" key="2">
    <source>
        <dbReference type="Proteomes" id="UP001253595"/>
    </source>
</evidence>
<name>A0ABU1UYZ4_9GAMM</name>
<comment type="caution">
    <text evidence="1">The sequence shown here is derived from an EMBL/GenBank/DDBJ whole genome shotgun (WGS) entry which is preliminary data.</text>
</comment>
<gene>
    <name evidence="1" type="ORF">J2X05_002405</name>
</gene>
<organism evidence="1 2">
    <name type="scientific">Cellvibrio fibrivorans</name>
    <dbReference type="NCBI Taxonomy" id="126350"/>
    <lineage>
        <taxon>Bacteria</taxon>
        <taxon>Pseudomonadati</taxon>
        <taxon>Pseudomonadota</taxon>
        <taxon>Gammaproteobacteria</taxon>
        <taxon>Cellvibrionales</taxon>
        <taxon>Cellvibrionaceae</taxon>
        <taxon>Cellvibrio</taxon>
    </lineage>
</organism>
<dbReference type="Gene3D" id="2.60.120.430">
    <property type="entry name" value="Galactose-binding lectin"/>
    <property type="match status" value="1"/>
</dbReference>
<dbReference type="EMBL" id="JAVDVX010000004">
    <property type="protein sequence ID" value="MDR7090381.1"/>
    <property type="molecule type" value="Genomic_DNA"/>
</dbReference>
<protein>
    <submittedName>
        <fullName evidence="1">Uncharacterized protein</fullName>
    </submittedName>
</protein>
<reference evidence="1 2" key="1">
    <citation type="submission" date="2023-07" db="EMBL/GenBank/DDBJ databases">
        <title>Sorghum-associated microbial communities from plants grown in Nebraska, USA.</title>
        <authorList>
            <person name="Schachtman D."/>
        </authorList>
    </citation>
    <scope>NUCLEOTIDE SEQUENCE [LARGE SCALE GENOMIC DNA]</scope>
    <source>
        <strain evidence="1 2">BE190</strain>
    </source>
</reference>
<keyword evidence="2" id="KW-1185">Reference proteome</keyword>
<dbReference type="RefSeq" id="WP_310072660.1">
    <property type="nucleotide sequence ID" value="NZ_JAVDVX010000004.1"/>
</dbReference>
<evidence type="ECO:0000313" key="1">
    <source>
        <dbReference type="EMBL" id="MDR7090381.1"/>
    </source>
</evidence>
<dbReference type="Proteomes" id="UP001253595">
    <property type="component" value="Unassembled WGS sequence"/>
</dbReference>
<proteinExistence type="predicted"/>
<accession>A0ABU1UYZ4</accession>